<comment type="similarity">
    <text evidence="8">Belongs to the insect chemoreceptor superfamily. Gustatory receptor (GR) family.</text>
</comment>
<evidence type="ECO:0000256" key="6">
    <source>
        <dbReference type="ARBA" id="ARBA00023170"/>
    </source>
</evidence>
<feature type="transmembrane region" description="Helical" evidence="8">
    <location>
        <begin position="298"/>
        <end position="322"/>
    </location>
</feature>
<keyword evidence="4 8" id="KW-1133">Transmembrane helix</keyword>
<dbReference type="InterPro" id="IPR013604">
    <property type="entry name" value="7TM_chemorcpt"/>
</dbReference>
<dbReference type="GeneID" id="114337723"/>
<keyword evidence="5 8" id="KW-0472">Membrane</keyword>
<name>A0ABM5K9Y4_DIAVI</name>
<evidence type="ECO:0000256" key="2">
    <source>
        <dbReference type="ARBA" id="ARBA00022475"/>
    </source>
</evidence>
<evidence type="ECO:0000313" key="10">
    <source>
        <dbReference type="Proteomes" id="UP001652700"/>
    </source>
</evidence>
<keyword evidence="10" id="KW-1185">Reference proteome</keyword>
<dbReference type="PANTHER" id="PTHR21143">
    <property type="entry name" value="INVERTEBRATE GUSTATORY RECEPTOR"/>
    <property type="match status" value="1"/>
</dbReference>
<sequence length="432" mass="50408">MVLAITPQKKKSAFYNNEKEQASLLCICKTLAPTFMFMKCIGFFPIYWTHENDKCRYKKSAWGLVYSAFVTGLVLFIVGTNIHYKELTNTNSLLVLLNNLTNAIIGHYVVVVTFLVFFKFGSYIEAMNKIVDTVKPELFCQSVMQRCRFLQYIKYVCVLAVLLFQIVLYIWLIYTNRFHDEITFLNLVYRLLSNLTFCLYGVFFTMFGFLIATLACFEKFTVSCLKYIPVHPMKDIDDSNNISDFMGVIHYKICRETHPATDDLLDMKPAEIIEYLRIYHEELSLCIYSWNKCMDPYFLIHTVVELGMLIIHWYAVIAYLVYSFKDPQAHTIHLINWAFVIFHTYSLFLFLKNAQQLKNMVNGLINFLLEYSTRVSNPDEHQQIRFFIEKIKNHRPFTASGVFTIDLGIAGPISANILTYVLVALQFEIPKE</sequence>
<dbReference type="Pfam" id="PF08395">
    <property type="entry name" value="7tm_7"/>
    <property type="match status" value="1"/>
</dbReference>
<keyword evidence="3 8" id="KW-0812">Transmembrane</keyword>
<evidence type="ECO:0000256" key="3">
    <source>
        <dbReference type="ARBA" id="ARBA00022692"/>
    </source>
</evidence>
<evidence type="ECO:0000313" key="9">
    <source>
        <dbReference type="EnsemblMetazoa" id="XP_050506998.1"/>
    </source>
</evidence>
<feature type="transmembrane region" description="Helical" evidence="8">
    <location>
        <begin position="152"/>
        <end position="174"/>
    </location>
</feature>
<comment type="caution">
    <text evidence="8">Lacks conserved residue(s) required for the propagation of feature annotation.</text>
</comment>
<feature type="transmembrane region" description="Helical" evidence="8">
    <location>
        <begin position="194"/>
        <end position="217"/>
    </location>
</feature>
<reference evidence="9" key="1">
    <citation type="submission" date="2025-05" db="UniProtKB">
        <authorList>
            <consortium name="EnsemblMetazoa"/>
        </authorList>
    </citation>
    <scope>IDENTIFICATION</scope>
</reference>
<proteinExistence type="inferred from homology"/>
<keyword evidence="6 8" id="KW-0675">Receptor</keyword>
<evidence type="ECO:0000256" key="7">
    <source>
        <dbReference type="ARBA" id="ARBA00023224"/>
    </source>
</evidence>
<evidence type="ECO:0000256" key="5">
    <source>
        <dbReference type="ARBA" id="ARBA00023136"/>
    </source>
</evidence>
<comment type="function">
    <text evidence="8">Gustatory receptor which mediates acceptance or avoidance behavior, depending on its substrates.</text>
</comment>
<dbReference type="Proteomes" id="UP001652700">
    <property type="component" value="Unplaced"/>
</dbReference>
<comment type="subcellular location">
    <subcellularLocation>
        <location evidence="1 8">Cell membrane</location>
        <topology evidence="1 8">Multi-pass membrane protein</topology>
    </subcellularLocation>
</comment>
<organism evidence="9 10">
    <name type="scientific">Diabrotica virgifera virgifera</name>
    <name type="common">western corn rootworm</name>
    <dbReference type="NCBI Taxonomy" id="50390"/>
    <lineage>
        <taxon>Eukaryota</taxon>
        <taxon>Metazoa</taxon>
        <taxon>Ecdysozoa</taxon>
        <taxon>Arthropoda</taxon>
        <taxon>Hexapoda</taxon>
        <taxon>Insecta</taxon>
        <taxon>Pterygota</taxon>
        <taxon>Neoptera</taxon>
        <taxon>Endopterygota</taxon>
        <taxon>Coleoptera</taxon>
        <taxon>Polyphaga</taxon>
        <taxon>Cucujiformia</taxon>
        <taxon>Chrysomeloidea</taxon>
        <taxon>Chrysomelidae</taxon>
        <taxon>Galerucinae</taxon>
        <taxon>Diabroticina</taxon>
        <taxon>Diabroticites</taxon>
        <taxon>Diabrotica</taxon>
    </lineage>
</organism>
<evidence type="ECO:0000256" key="4">
    <source>
        <dbReference type="ARBA" id="ARBA00022989"/>
    </source>
</evidence>
<keyword evidence="2 8" id="KW-1003">Cell membrane</keyword>
<dbReference type="PANTHER" id="PTHR21143:SF133">
    <property type="entry name" value="GUSTATORY AND PHEROMONE RECEPTOR 32A-RELATED"/>
    <property type="match status" value="1"/>
</dbReference>
<dbReference type="EnsemblMetazoa" id="XM_050651041.1">
    <property type="protein sequence ID" value="XP_050506998.1"/>
    <property type="gene ID" value="LOC114337723"/>
</dbReference>
<keyword evidence="7 8" id="KW-0807">Transducer</keyword>
<feature type="transmembrane region" description="Helical" evidence="8">
    <location>
        <begin position="334"/>
        <end position="351"/>
    </location>
</feature>
<evidence type="ECO:0000256" key="8">
    <source>
        <dbReference type="RuleBase" id="RU363108"/>
    </source>
</evidence>
<feature type="transmembrane region" description="Helical" evidence="8">
    <location>
        <begin position="100"/>
        <end position="120"/>
    </location>
</feature>
<accession>A0ABM5K9Y4</accession>
<protein>
    <recommendedName>
        <fullName evidence="8">Gustatory receptor</fullName>
    </recommendedName>
</protein>
<feature type="transmembrane region" description="Helical" evidence="8">
    <location>
        <begin position="60"/>
        <end position="80"/>
    </location>
</feature>
<dbReference type="RefSeq" id="XP_050506998.1">
    <property type="nucleotide sequence ID" value="XM_050651041.1"/>
</dbReference>
<evidence type="ECO:0000256" key="1">
    <source>
        <dbReference type="ARBA" id="ARBA00004651"/>
    </source>
</evidence>